<accession>A0A0F9V4N5</accession>
<dbReference type="Gene3D" id="3.90.320.10">
    <property type="match status" value="1"/>
</dbReference>
<name>A0A0F9V4N5_9ZZZZ</name>
<dbReference type="AlphaFoldDB" id="A0A0F9V4N5"/>
<dbReference type="InterPro" id="IPR011604">
    <property type="entry name" value="PDDEXK-like_dom_sf"/>
</dbReference>
<gene>
    <name evidence="2" type="ORF">LCGC14_0451270</name>
</gene>
<comment type="caution">
    <text evidence="2">The sequence shown here is derived from an EMBL/GenBank/DDBJ whole genome shotgun (WGS) entry which is preliminary data.</text>
</comment>
<proteinExistence type="predicted"/>
<dbReference type="EMBL" id="LAZR01000448">
    <property type="protein sequence ID" value="KKN68491.1"/>
    <property type="molecule type" value="Genomic_DNA"/>
</dbReference>
<sequence>MKAQPRGIYHPTDPHSSFTEITLADECEKRHDWEYRLGHPMDSRMATFGKKGHESIAKVNIALMENKDGISEEDIEGALVSLTGFKDYGYYAKFCDWMRDYAAKSNMERSQIIGVEVPIEAPLHMGPGQRPVKIQGKIDRLDRLDMGECAITDFKLWGLIPSQEELEADFQMGLYNWCLRYPPLAESLGLNPLRTFRKRWVSIFHDITMEAKADLKDADDAERYARSVVTRMMGTHKREPTFNRRCTSCGLARRCKALNREMGGIRMAKIITPSIEEYVKYSQRAAVIGEMREKVQTALKRRLEEYGKPIIEKGLKAYLRHDPGGQEVKFTRAPFTAITVKRIAKGARK</sequence>
<organism evidence="2">
    <name type="scientific">marine sediment metagenome</name>
    <dbReference type="NCBI Taxonomy" id="412755"/>
    <lineage>
        <taxon>unclassified sequences</taxon>
        <taxon>metagenomes</taxon>
        <taxon>ecological metagenomes</taxon>
    </lineage>
</organism>
<reference evidence="2" key="1">
    <citation type="journal article" date="2015" name="Nature">
        <title>Complex archaea that bridge the gap between prokaryotes and eukaryotes.</title>
        <authorList>
            <person name="Spang A."/>
            <person name="Saw J.H."/>
            <person name="Jorgensen S.L."/>
            <person name="Zaremba-Niedzwiedzka K."/>
            <person name="Martijn J."/>
            <person name="Lind A.E."/>
            <person name="van Eijk R."/>
            <person name="Schleper C."/>
            <person name="Guy L."/>
            <person name="Ettema T.J."/>
        </authorList>
    </citation>
    <scope>NUCLEOTIDE SEQUENCE</scope>
</reference>
<feature type="domain" description="PD-(D/E)XK endonuclease-like" evidence="1">
    <location>
        <begin position="16"/>
        <end position="256"/>
    </location>
</feature>
<dbReference type="InterPro" id="IPR038726">
    <property type="entry name" value="PDDEXK_AddAB-type"/>
</dbReference>
<dbReference type="Pfam" id="PF12705">
    <property type="entry name" value="PDDEXK_1"/>
    <property type="match status" value="1"/>
</dbReference>
<protein>
    <recommendedName>
        <fullName evidence="1">PD-(D/E)XK endonuclease-like domain-containing protein</fullName>
    </recommendedName>
</protein>
<evidence type="ECO:0000313" key="2">
    <source>
        <dbReference type="EMBL" id="KKN68491.1"/>
    </source>
</evidence>
<evidence type="ECO:0000259" key="1">
    <source>
        <dbReference type="Pfam" id="PF12705"/>
    </source>
</evidence>